<proteinExistence type="predicted"/>
<dbReference type="InterPro" id="IPR013424">
    <property type="entry name" value="Ice-binding_C"/>
</dbReference>
<protein>
    <submittedName>
        <fullName evidence="3">Putative secreted protein with PEP-CTERM sorting signal</fullName>
    </submittedName>
</protein>
<reference evidence="3 4" key="1">
    <citation type="submission" date="2019-03" db="EMBL/GenBank/DDBJ databases">
        <title>Genomic Encyclopedia of Type Strains, Phase IV (KMG-IV): sequencing the most valuable type-strain genomes for metagenomic binning, comparative biology and taxonomic classification.</title>
        <authorList>
            <person name="Goeker M."/>
        </authorList>
    </citation>
    <scope>NUCLEOTIDE SEQUENCE [LARGE SCALE GENOMIC DNA]</scope>
    <source>
        <strain evidence="3 4">DSM 12121</strain>
    </source>
</reference>
<comment type="caution">
    <text evidence="3">The sequence shown here is derived from an EMBL/GenBank/DDBJ whole genome shotgun (WGS) entry which is preliminary data.</text>
</comment>
<feature type="chain" id="PRO_5020219845" evidence="1">
    <location>
        <begin position="20"/>
        <end position="194"/>
    </location>
</feature>
<name>A0A4R6DKZ1_9RHOO</name>
<dbReference type="NCBIfam" id="TIGR02595">
    <property type="entry name" value="PEP_CTERM"/>
    <property type="match status" value="1"/>
</dbReference>
<evidence type="ECO:0000313" key="4">
    <source>
        <dbReference type="Proteomes" id="UP000295129"/>
    </source>
</evidence>
<gene>
    <name evidence="3" type="ORF">C7389_1301</name>
</gene>
<dbReference type="Pfam" id="PF07589">
    <property type="entry name" value="PEP-CTERM"/>
    <property type="match status" value="1"/>
</dbReference>
<dbReference type="NCBIfam" id="NF038127">
    <property type="entry name" value="FDP_fam"/>
    <property type="match status" value="1"/>
</dbReference>
<keyword evidence="1" id="KW-0732">Signal</keyword>
<dbReference type="OrthoDB" id="6365843at2"/>
<feature type="domain" description="Ice-binding protein C-terminal" evidence="2">
    <location>
        <begin position="170"/>
        <end position="192"/>
    </location>
</feature>
<evidence type="ECO:0000256" key="1">
    <source>
        <dbReference type="SAM" id="SignalP"/>
    </source>
</evidence>
<dbReference type="EMBL" id="SNVV01000030">
    <property type="protein sequence ID" value="TDN45491.1"/>
    <property type="molecule type" value="Genomic_DNA"/>
</dbReference>
<keyword evidence="4" id="KW-1185">Reference proteome</keyword>
<organism evidence="3 4">
    <name type="scientific">Azoarcus indigens</name>
    <dbReference type="NCBI Taxonomy" id="29545"/>
    <lineage>
        <taxon>Bacteria</taxon>
        <taxon>Pseudomonadati</taxon>
        <taxon>Pseudomonadota</taxon>
        <taxon>Betaproteobacteria</taxon>
        <taxon>Rhodocyclales</taxon>
        <taxon>Zoogloeaceae</taxon>
        <taxon>Azoarcus</taxon>
    </lineage>
</organism>
<dbReference type="RefSeq" id="WP_133594867.1">
    <property type="nucleotide sequence ID" value="NZ_SNVV01000030.1"/>
</dbReference>
<feature type="signal peptide" evidence="1">
    <location>
        <begin position="1"/>
        <end position="19"/>
    </location>
</feature>
<dbReference type="Proteomes" id="UP000295129">
    <property type="component" value="Unassembled WGS sequence"/>
</dbReference>
<sequence>MKTAILAAALLTVAAPSQAALFNFTGNITNHNDVIQVSFTLNNDATNVRVWTDSFLDGVNFDPITALWKADGTRVAENDDAAGIAPGQTRFDSGFALPFLEAGSYIFTIATYNNWALGYSLSDGFTFDSQTPVAIGDWDQPANGTGKGTFWSVWLDGVDEASAPGNPTHVPEPSLLALLAAAGLSGVAFRRKAK</sequence>
<accession>A0A4R6DKZ1</accession>
<evidence type="ECO:0000259" key="2">
    <source>
        <dbReference type="Pfam" id="PF07589"/>
    </source>
</evidence>
<evidence type="ECO:0000313" key="3">
    <source>
        <dbReference type="EMBL" id="TDN45491.1"/>
    </source>
</evidence>
<dbReference type="AlphaFoldDB" id="A0A4R6DKZ1"/>